<reference evidence="1 2" key="1">
    <citation type="journal article" date="2021" name="Hortic Res">
        <title>High-quality reference genome and annotation aids understanding of berry development for evergreen blueberry (Vaccinium darrowii).</title>
        <authorList>
            <person name="Yu J."/>
            <person name="Hulse-Kemp A.M."/>
            <person name="Babiker E."/>
            <person name="Staton M."/>
        </authorList>
    </citation>
    <scope>NUCLEOTIDE SEQUENCE [LARGE SCALE GENOMIC DNA]</scope>
    <source>
        <strain evidence="2">cv. NJ 8807/NJ 8810</strain>
        <tissue evidence="1">Young leaf</tissue>
    </source>
</reference>
<sequence length="434" mass="49452">MAKTDIHMAETNEEEPETQMEEEQTTPKKKKTKKNKNKEEEIQVRIETLGENPNKVSPFVGYFSSGFDPLKNKAAEEPPQATVRVFRHEKRTNRLQLVVSPNDGSEVDFVGTNYSGEAAAPQLCTYALGVLDKESQTLKIVPIASNKIFRLEPRVGGPDLSVKEPSKEEETEKTKYEKIRELGEKYGTQKFITQAKKSDALRRKEDPAAQEDLNRKIEEVEINKEALESVVAHSSRNTPPHDSSATTPQMAYPLDKIILKGEWDYLVDILEVLQDGAELGPDRYTSFICNRCHKLESLKNEVEKKRLACVLSYINHLVKYKEQNSMEGFSSAKHHKIPSILSQKFSTMFGGSDKRRLADEKRDLLISYVLVLTLIADGFRTNVSDITRDLRMSSAKLRPHFEHLGCKLVREGNLYFATLPVPLVFPKPKYKRRR</sequence>
<protein>
    <submittedName>
        <fullName evidence="1">Uncharacterized protein</fullName>
    </submittedName>
</protein>
<evidence type="ECO:0000313" key="2">
    <source>
        <dbReference type="Proteomes" id="UP000828048"/>
    </source>
</evidence>
<evidence type="ECO:0000313" key="1">
    <source>
        <dbReference type="EMBL" id="KAH7866325.1"/>
    </source>
</evidence>
<organism evidence="1 2">
    <name type="scientific">Vaccinium darrowii</name>
    <dbReference type="NCBI Taxonomy" id="229202"/>
    <lineage>
        <taxon>Eukaryota</taxon>
        <taxon>Viridiplantae</taxon>
        <taxon>Streptophyta</taxon>
        <taxon>Embryophyta</taxon>
        <taxon>Tracheophyta</taxon>
        <taxon>Spermatophyta</taxon>
        <taxon>Magnoliopsida</taxon>
        <taxon>eudicotyledons</taxon>
        <taxon>Gunneridae</taxon>
        <taxon>Pentapetalae</taxon>
        <taxon>asterids</taxon>
        <taxon>Ericales</taxon>
        <taxon>Ericaceae</taxon>
        <taxon>Vaccinioideae</taxon>
        <taxon>Vaccinieae</taxon>
        <taxon>Vaccinium</taxon>
    </lineage>
</organism>
<dbReference type="Proteomes" id="UP000828048">
    <property type="component" value="Chromosome 9"/>
</dbReference>
<keyword evidence="2" id="KW-1185">Reference proteome</keyword>
<gene>
    <name evidence="1" type="ORF">Vadar_018886</name>
</gene>
<accession>A0ACB7ZL46</accession>
<comment type="caution">
    <text evidence="1">The sequence shown here is derived from an EMBL/GenBank/DDBJ whole genome shotgun (WGS) entry which is preliminary data.</text>
</comment>
<proteinExistence type="predicted"/>
<name>A0ACB7ZL46_9ERIC</name>
<dbReference type="EMBL" id="CM037159">
    <property type="protein sequence ID" value="KAH7866325.1"/>
    <property type="molecule type" value="Genomic_DNA"/>
</dbReference>